<evidence type="ECO:0000256" key="2">
    <source>
        <dbReference type="ARBA" id="ARBA00008320"/>
    </source>
</evidence>
<proteinExistence type="inferred from homology"/>
<dbReference type="InterPro" id="IPR017423">
    <property type="entry name" value="TRM6"/>
</dbReference>
<evidence type="ECO:0000256" key="5">
    <source>
        <dbReference type="ARBA" id="ARBA00023242"/>
    </source>
</evidence>
<evidence type="ECO:0000256" key="1">
    <source>
        <dbReference type="ARBA" id="ARBA00004123"/>
    </source>
</evidence>
<dbReference type="STRING" id="1561998.A0A1I7T4H2"/>
<reference evidence="9" key="1">
    <citation type="submission" date="2016-11" db="UniProtKB">
        <authorList>
            <consortium name="WormBaseParasite"/>
        </authorList>
    </citation>
    <scope>IDENTIFICATION</scope>
</reference>
<evidence type="ECO:0000256" key="7">
    <source>
        <dbReference type="SAM" id="MobiDB-lite"/>
    </source>
</evidence>
<feature type="compositionally biased region" description="Acidic residues" evidence="7">
    <location>
        <begin position="300"/>
        <end position="310"/>
    </location>
</feature>
<evidence type="ECO:0000256" key="6">
    <source>
        <dbReference type="PIRNR" id="PIRNR038170"/>
    </source>
</evidence>
<feature type="region of interest" description="Disordered" evidence="7">
    <location>
        <begin position="293"/>
        <end position="332"/>
    </location>
</feature>
<evidence type="ECO:0000313" key="8">
    <source>
        <dbReference type="Proteomes" id="UP000095282"/>
    </source>
</evidence>
<dbReference type="GO" id="GO:0030488">
    <property type="term" value="P:tRNA methylation"/>
    <property type="evidence" value="ECO:0007669"/>
    <property type="project" value="InterPro"/>
</dbReference>
<dbReference type="GO" id="GO:0031515">
    <property type="term" value="C:tRNA (m1A) methyltransferase complex"/>
    <property type="evidence" value="ECO:0007669"/>
    <property type="project" value="UniProtKB-UniRule"/>
</dbReference>
<comment type="subcellular location">
    <subcellularLocation>
        <location evidence="1 6">Nucleus</location>
    </subcellularLocation>
</comment>
<keyword evidence="5 6" id="KW-0539">Nucleus</keyword>
<accession>A0A1I7T4H2</accession>
<sequence length="442" mass="49401">MEPDAVPSTASVIRSGEYLIVQKPDGEQSRVVRFTPKQKILIEKLKFSADSVFGKPYGLFEVSNNQCTPMSVDRLIEELHQQEAPVATSLGDSETTTSEVTDSIDPRLVIAPSALKLEPEQKRQKLEMDAVLEMKKQGISGQELVAKLVQGSASFQTRTVFSQSKYIKRKAKKHNDRVLILRPTIRLLAKAYYLKDPDRLAMLRADQLALMLQMAGVHHGKNIIVFEQTLGLITSAVMERLGGKGACVHIHRGAVAQSIPCVHSMNYSESTLSTFLPVRIKCLLAGSQLPYDTNRRPVNEEDGEDNENDEADKKNIDKLEDQDQEALSRRNDRLDREKQGLDIISEERAHSLIIGSRTVDPISILELMFPKLAPSSSIVIYSPHQNVLISAYEWLSKRPAINLMLSDQMCRVMQVLPDRTHPLMAQYVAGGHVLTGIKVIDQ</sequence>
<evidence type="ECO:0000256" key="4">
    <source>
        <dbReference type="ARBA" id="ARBA00022694"/>
    </source>
</evidence>
<comment type="function">
    <text evidence="6">Substrate-binding subunit of tRNA (adenine-N1-)-methyltransferase, which catalyzes the formation of N1-methyladenine at position 58 (m1A58) in initiator methionyl-tRNA.</text>
</comment>
<dbReference type="Pfam" id="PF04189">
    <property type="entry name" value="Gcd10p"/>
    <property type="match status" value="1"/>
</dbReference>
<dbReference type="PIRSF" id="PIRSF038170">
    <property type="entry name" value="tRNA_m1A_mtfrase"/>
    <property type="match status" value="1"/>
</dbReference>
<protein>
    <recommendedName>
        <fullName evidence="3 6">tRNA (adenine(58)-N(1))-methyltransferase non-catalytic subunit TRM6</fullName>
    </recommendedName>
</protein>
<dbReference type="AlphaFoldDB" id="A0A1I7T4H2"/>
<dbReference type="WBParaSite" id="Csp11.Scaffold501.g2308.t1">
    <property type="protein sequence ID" value="Csp11.Scaffold501.g2308.t1"/>
    <property type="gene ID" value="Csp11.Scaffold501.g2308"/>
</dbReference>
<keyword evidence="8" id="KW-1185">Reference proteome</keyword>
<comment type="similarity">
    <text evidence="2 6">Belongs to the TRM6/GCD10 family.</text>
</comment>
<keyword evidence="4 6" id="KW-0819">tRNA processing</keyword>
<evidence type="ECO:0000256" key="3">
    <source>
        <dbReference type="ARBA" id="ARBA00021704"/>
    </source>
</evidence>
<evidence type="ECO:0000313" key="9">
    <source>
        <dbReference type="WBParaSite" id="Csp11.Scaffold501.g2308.t1"/>
    </source>
</evidence>
<feature type="compositionally biased region" description="Basic and acidic residues" evidence="7">
    <location>
        <begin position="311"/>
        <end position="332"/>
    </location>
</feature>
<dbReference type="GO" id="GO:0005634">
    <property type="term" value="C:nucleus"/>
    <property type="evidence" value="ECO:0007669"/>
    <property type="project" value="UniProtKB-SubCell"/>
</dbReference>
<organism evidence="8 9">
    <name type="scientific">Caenorhabditis tropicalis</name>
    <dbReference type="NCBI Taxonomy" id="1561998"/>
    <lineage>
        <taxon>Eukaryota</taxon>
        <taxon>Metazoa</taxon>
        <taxon>Ecdysozoa</taxon>
        <taxon>Nematoda</taxon>
        <taxon>Chromadorea</taxon>
        <taxon>Rhabditida</taxon>
        <taxon>Rhabditina</taxon>
        <taxon>Rhabditomorpha</taxon>
        <taxon>Rhabditoidea</taxon>
        <taxon>Rhabditidae</taxon>
        <taxon>Peloderinae</taxon>
        <taxon>Caenorhabditis</taxon>
    </lineage>
</organism>
<dbReference type="PANTHER" id="PTHR12945">
    <property type="entry name" value="TRANSLATION INITIATION FACTOR EIF3-RELATED"/>
    <property type="match status" value="1"/>
</dbReference>
<dbReference type="Proteomes" id="UP000095282">
    <property type="component" value="Unplaced"/>
</dbReference>
<name>A0A1I7T4H2_9PELO</name>
<dbReference type="eggNOG" id="KOG1416">
    <property type="taxonomic scope" value="Eukaryota"/>
</dbReference>
<comment type="subunit">
    <text evidence="6">Heterotetramer.</text>
</comment>
<dbReference type="PANTHER" id="PTHR12945:SF0">
    <property type="entry name" value="TRNA (ADENINE(58)-N(1))-METHYLTRANSFERASE NON-CATALYTIC SUBUNIT TRM6"/>
    <property type="match status" value="1"/>
</dbReference>